<dbReference type="OrthoDB" id="416344at2759"/>
<dbReference type="GO" id="GO:0004252">
    <property type="term" value="F:serine-type endopeptidase activity"/>
    <property type="evidence" value="ECO:0007669"/>
    <property type="project" value="TreeGrafter"/>
</dbReference>
<evidence type="ECO:0000256" key="3">
    <source>
        <dbReference type="SAM" id="MobiDB-lite"/>
    </source>
</evidence>
<dbReference type="Proteomes" id="UP000410492">
    <property type="component" value="Unassembled WGS sequence"/>
</dbReference>
<feature type="domain" description="Acylamino-acid-releasing enzyme N-terminal" evidence="4">
    <location>
        <begin position="65"/>
        <end position="254"/>
    </location>
</feature>
<proteinExistence type="inferred from homology"/>
<evidence type="ECO:0000313" key="6">
    <source>
        <dbReference type="Proteomes" id="UP000410492"/>
    </source>
</evidence>
<evidence type="ECO:0000313" key="5">
    <source>
        <dbReference type="EMBL" id="VEN55328.1"/>
    </source>
</evidence>
<dbReference type="SUPFAM" id="SSF50993">
    <property type="entry name" value="Peptidase/esterase 'gauge' domain"/>
    <property type="match status" value="1"/>
</dbReference>
<reference evidence="5 6" key="1">
    <citation type="submission" date="2019-01" db="EMBL/GenBank/DDBJ databases">
        <authorList>
            <person name="Sayadi A."/>
        </authorList>
    </citation>
    <scope>NUCLEOTIDE SEQUENCE [LARGE SCALE GENOMIC DNA]</scope>
</reference>
<gene>
    <name evidence="5" type="ORF">CALMAC_LOCUS14543</name>
</gene>
<dbReference type="AlphaFoldDB" id="A0A653D580"/>
<evidence type="ECO:0000256" key="1">
    <source>
        <dbReference type="ARBA" id="ARBA00010040"/>
    </source>
</evidence>
<keyword evidence="6" id="KW-1185">Reference proteome</keyword>
<feature type="region of interest" description="Disordered" evidence="3">
    <location>
        <begin position="152"/>
        <end position="171"/>
    </location>
</feature>
<evidence type="ECO:0000256" key="2">
    <source>
        <dbReference type="ARBA" id="ARBA00022801"/>
    </source>
</evidence>
<dbReference type="PANTHER" id="PTHR42776:SF4">
    <property type="entry name" value="ACYLAMINO-ACID-RELEASING ENZYME"/>
    <property type="match status" value="1"/>
</dbReference>
<dbReference type="PANTHER" id="PTHR42776">
    <property type="entry name" value="SERINE PEPTIDASE S9 FAMILY MEMBER"/>
    <property type="match status" value="1"/>
</dbReference>
<organism evidence="5 6">
    <name type="scientific">Callosobruchus maculatus</name>
    <name type="common">Southern cowpea weevil</name>
    <name type="synonym">Pulse bruchid</name>
    <dbReference type="NCBI Taxonomy" id="64391"/>
    <lineage>
        <taxon>Eukaryota</taxon>
        <taxon>Metazoa</taxon>
        <taxon>Ecdysozoa</taxon>
        <taxon>Arthropoda</taxon>
        <taxon>Hexapoda</taxon>
        <taxon>Insecta</taxon>
        <taxon>Pterygota</taxon>
        <taxon>Neoptera</taxon>
        <taxon>Endopterygota</taxon>
        <taxon>Coleoptera</taxon>
        <taxon>Polyphaga</taxon>
        <taxon>Cucujiformia</taxon>
        <taxon>Chrysomeloidea</taxon>
        <taxon>Chrysomelidae</taxon>
        <taxon>Bruchinae</taxon>
        <taxon>Bruchini</taxon>
        <taxon>Callosobruchus</taxon>
    </lineage>
</organism>
<feature type="non-terminal residue" evidence="5">
    <location>
        <position position="292"/>
    </location>
</feature>
<evidence type="ECO:0000259" key="4">
    <source>
        <dbReference type="Pfam" id="PF19283"/>
    </source>
</evidence>
<comment type="similarity">
    <text evidence="1">Belongs to the peptidase S9C family.</text>
</comment>
<sequence length="292" mass="33035">MSTKADKFVKTYKQLSQIPAALGGAIRSNGVINTLWSQRDIEKGKTTKFIKNFFTTDLKPVADVTPIDVSNEILSQFSKSEKFRAVLRELDSKQYLEIWQGHNTIRTVDLNALDVHGSVYSDGEFASFEWSPDEKKLLYVAEKKPIKSEPFYKRKCPTSNNEGGNGDEEKPKGEEYLFIQDWGEQMVGKKYSVLAEYDIENDSVTILKGLPDDICVAQPKYSNDGLYIVGVAYQVEPRKLGLIYCTNRLSTIFNWISMATIVCENNVHITDVLTVTFFLSMLVLVSLPLKDL</sequence>
<protein>
    <recommendedName>
        <fullName evidence="4">Acylamino-acid-releasing enzyme N-terminal domain-containing protein</fullName>
    </recommendedName>
</protein>
<accession>A0A653D580</accession>
<dbReference type="EMBL" id="CAACVG010010248">
    <property type="protein sequence ID" value="VEN55328.1"/>
    <property type="molecule type" value="Genomic_DNA"/>
</dbReference>
<keyword evidence="2" id="KW-0378">Hydrolase</keyword>
<name>A0A653D580_CALMS</name>
<dbReference type="Pfam" id="PF19283">
    <property type="entry name" value="APEH_N"/>
    <property type="match status" value="1"/>
</dbReference>
<dbReference type="InterPro" id="IPR045550">
    <property type="entry name" value="AARE_N"/>
</dbReference>